<dbReference type="InterPro" id="IPR001611">
    <property type="entry name" value="Leu-rich_rpt"/>
</dbReference>
<dbReference type="InterPro" id="IPR032675">
    <property type="entry name" value="LRR_dom_sf"/>
</dbReference>
<dbReference type="Gene3D" id="3.80.10.10">
    <property type="entry name" value="Ribonuclease Inhibitor"/>
    <property type="match status" value="1"/>
</dbReference>
<protein>
    <submittedName>
        <fullName evidence="1">Leucine rich repeat protein</fullName>
    </submittedName>
</protein>
<organism evidence="1 2">
    <name type="scientific">Leptospira interrogans str. FPW1039</name>
    <dbReference type="NCBI Taxonomy" id="1193040"/>
    <lineage>
        <taxon>Bacteria</taxon>
        <taxon>Pseudomonadati</taxon>
        <taxon>Spirochaetota</taxon>
        <taxon>Spirochaetia</taxon>
        <taxon>Leptospirales</taxon>
        <taxon>Leptospiraceae</taxon>
        <taxon>Leptospira</taxon>
    </lineage>
</organism>
<evidence type="ECO:0000313" key="2">
    <source>
        <dbReference type="Proteomes" id="UP000012164"/>
    </source>
</evidence>
<dbReference type="PROSITE" id="PS51450">
    <property type="entry name" value="LRR"/>
    <property type="match status" value="1"/>
</dbReference>
<dbReference type="EMBL" id="AKWR02000036">
    <property type="protein sequence ID" value="EMJ38379.1"/>
    <property type="molecule type" value="Genomic_DNA"/>
</dbReference>
<reference evidence="1 2" key="1">
    <citation type="submission" date="2013-01" db="EMBL/GenBank/DDBJ databases">
        <authorList>
            <person name="Harkins D.M."/>
            <person name="Durkin A.S."/>
            <person name="Brinkac L.M."/>
            <person name="Haft D.H."/>
            <person name="Selengut J.D."/>
            <person name="Sanka R."/>
            <person name="DePew J."/>
            <person name="Purushe J."/>
            <person name="Peacock S.J."/>
            <person name="Thaipadungpanit J."/>
            <person name="Wuthiekanun V.W."/>
            <person name="Day N.P."/>
            <person name="Vinetz J.M."/>
            <person name="Sutton G.G."/>
            <person name="Nierman W.C."/>
            <person name="Fouts D.E."/>
        </authorList>
    </citation>
    <scope>NUCLEOTIDE SEQUENCE [LARGE SCALE GENOMIC DNA]</scope>
    <source>
        <strain evidence="1 2">FPW1039</strain>
    </source>
</reference>
<dbReference type="AlphaFoldDB" id="A0A0F6IK04"/>
<evidence type="ECO:0000313" key="1">
    <source>
        <dbReference type="EMBL" id="EMJ38379.1"/>
    </source>
</evidence>
<accession>A0A0F6IK04</accession>
<comment type="caution">
    <text evidence="1">The sequence shown here is derived from an EMBL/GenBank/DDBJ whole genome shotgun (WGS) entry which is preliminary data.</text>
</comment>
<sequence length="103" mass="12114">MKPNLIRPYFQKVGILFLIFVCFLTEFQAEEDYKGSYTNLTEALKNPNEVRILDLSHNQLTTLPEEIGQLRKLQQLNLSRNPIASKEIQKIRLLLPKYAIYFE</sequence>
<dbReference type="Pfam" id="PF13855">
    <property type="entry name" value="LRR_8"/>
    <property type="match status" value="1"/>
</dbReference>
<dbReference type="Proteomes" id="UP000012164">
    <property type="component" value="Unassembled WGS sequence"/>
</dbReference>
<proteinExistence type="predicted"/>
<dbReference type="SUPFAM" id="SSF52075">
    <property type="entry name" value="Outer arm dynein light chain 1"/>
    <property type="match status" value="1"/>
</dbReference>
<gene>
    <name evidence="1" type="ORF">LEP1GSC079_3672</name>
</gene>
<dbReference type="PRINTS" id="PR00019">
    <property type="entry name" value="LEURICHRPT"/>
</dbReference>
<name>A0A0F6IK04_LEPIR</name>